<accession>A0A804UCH7</accession>
<feature type="region of interest" description="Disordered" evidence="1">
    <location>
        <begin position="82"/>
        <end position="219"/>
    </location>
</feature>
<evidence type="ECO:0000313" key="2">
    <source>
        <dbReference type="EnsemblPlants" id="Zm00001eb298230_P001"/>
    </source>
</evidence>
<reference evidence="3" key="1">
    <citation type="submission" date="2015-12" db="EMBL/GenBank/DDBJ databases">
        <title>Update maize B73 reference genome by single molecule sequencing technologies.</title>
        <authorList>
            <consortium name="Maize Genome Sequencing Project"/>
            <person name="Ware D."/>
        </authorList>
    </citation>
    <scope>NUCLEOTIDE SEQUENCE [LARGE SCALE GENOMIC DNA]</scope>
    <source>
        <strain evidence="3">cv. B73</strain>
    </source>
</reference>
<organism evidence="2 3">
    <name type="scientific">Zea mays</name>
    <name type="common">Maize</name>
    <dbReference type="NCBI Taxonomy" id="4577"/>
    <lineage>
        <taxon>Eukaryota</taxon>
        <taxon>Viridiplantae</taxon>
        <taxon>Streptophyta</taxon>
        <taxon>Embryophyta</taxon>
        <taxon>Tracheophyta</taxon>
        <taxon>Spermatophyta</taxon>
        <taxon>Magnoliopsida</taxon>
        <taxon>Liliopsida</taxon>
        <taxon>Poales</taxon>
        <taxon>Poaceae</taxon>
        <taxon>PACMAD clade</taxon>
        <taxon>Panicoideae</taxon>
        <taxon>Andropogonodae</taxon>
        <taxon>Andropogoneae</taxon>
        <taxon>Tripsacinae</taxon>
        <taxon>Zea</taxon>
    </lineage>
</organism>
<reference evidence="2" key="2">
    <citation type="submission" date="2019-07" db="EMBL/GenBank/DDBJ databases">
        <authorList>
            <person name="Seetharam A."/>
            <person name="Woodhouse M."/>
            <person name="Cannon E."/>
        </authorList>
    </citation>
    <scope>NUCLEOTIDE SEQUENCE [LARGE SCALE GENOMIC DNA]</scope>
    <source>
        <strain evidence="2">cv. B73</strain>
    </source>
</reference>
<protein>
    <submittedName>
        <fullName evidence="2">Uncharacterized protein</fullName>
    </submittedName>
</protein>
<name>A0A804UCH7_MAIZE</name>
<evidence type="ECO:0000313" key="3">
    <source>
        <dbReference type="Proteomes" id="UP000007305"/>
    </source>
</evidence>
<proteinExistence type="predicted"/>
<feature type="compositionally biased region" description="Basic residues" evidence="1">
    <location>
        <begin position="170"/>
        <end position="183"/>
    </location>
</feature>
<dbReference type="Gramene" id="Zm00001eb298230_T001">
    <property type="protein sequence ID" value="Zm00001eb298230_P001"/>
    <property type="gene ID" value="Zm00001eb298230"/>
</dbReference>
<evidence type="ECO:0000256" key="1">
    <source>
        <dbReference type="SAM" id="MobiDB-lite"/>
    </source>
</evidence>
<reference evidence="2" key="3">
    <citation type="submission" date="2021-05" db="UniProtKB">
        <authorList>
            <consortium name="EnsemblPlants"/>
        </authorList>
    </citation>
    <scope>IDENTIFICATION</scope>
    <source>
        <strain evidence="2">cv. B73</strain>
    </source>
</reference>
<feature type="compositionally biased region" description="Basic residues" evidence="1">
    <location>
        <begin position="119"/>
        <end position="130"/>
    </location>
</feature>
<dbReference type="Proteomes" id="UP000007305">
    <property type="component" value="Chromosome 7"/>
</dbReference>
<feature type="region of interest" description="Disordered" evidence="1">
    <location>
        <begin position="352"/>
        <end position="373"/>
    </location>
</feature>
<dbReference type="EnsemblPlants" id="Zm00001eb298230_T001">
    <property type="protein sequence ID" value="Zm00001eb298230_P001"/>
    <property type="gene ID" value="Zm00001eb298230"/>
</dbReference>
<dbReference type="AlphaFoldDB" id="A0A804UCH7"/>
<keyword evidence="3" id="KW-1185">Reference proteome</keyword>
<sequence length="391" mass="42812">MHVVDGAGSGHVMPTMNCAHIQQVGVSFPGRLDVIVAVISINRHGLLRAVVDLVPEAAAGAPARGGGADDPGRAGAAAVRVLQRDVPGRGGPGARRPACQVRRRRDAPRGPAPAPLPRLFRRRVRRHHHAQVPQRDGAAGRGPQLDGARVRGHRGREGQGGGGVPAGGVLRRHHGHGRARRRELHQGPRVPGGDRAARRQRVPQGGRAAAPAPRRRQRHRADALFRRPEFDDEGHGGAVGGAHPRRRALPVLLRTPVQLHRRRRPGPVAGRGVRQEPDGGVLVAVRRGQRAAAGPGVADHLRHGVLQIRVQPPGAAGLRRCAAGGQPHRRLRQAHGHQRLLLRRHLLRRLRRLHDQHGQDRRAHRHRRRRDQGYMRRLRRLTDRPMTTLAC</sequence>
<dbReference type="InParanoid" id="A0A804UCH7"/>